<dbReference type="InterPro" id="IPR040626">
    <property type="entry name" value="Pepdidase_M14_N"/>
</dbReference>
<feature type="chain" id="PRO_5022708296" evidence="3">
    <location>
        <begin position="33"/>
        <end position="517"/>
    </location>
</feature>
<dbReference type="Gene3D" id="2.60.40.3120">
    <property type="match status" value="1"/>
</dbReference>
<feature type="active site" description="Proton donor/acceptor" evidence="2">
    <location>
        <position position="381"/>
    </location>
</feature>
<keyword evidence="5" id="KW-0121">Carboxypeptidase</keyword>
<keyword evidence="5" id="KW-0378">Hydrolase</keyword>
<dbReference type="GO" id="GO:0004181">
    <property type="term" value="F:metallocarboxypeptidase activity"/>
    <property type="evidence" value="ECO:0007669"/>
    <property type="project" value="InterPro"/>
</dbReference>
<dbReference type="Proteomes" id="UP000318478">
    <property type="component" value="Unassembled WGS sequence"/>
</dbReference>
<evidence type="ECO:0000313" key="5">
    <source>
        <dbReference type="EMBL" id="TWT78316.1"/>
    </source>
</evidence>
<gene>
    <name evidence="5" type="ORF">Pla123a_11070</name>
</gene>
<comment type="similarity">
    <text evidence="2">Belongs to the peptidase M14 family.</text>
</comment>
<evidence type="ECO:0000256" key="2">
    <source>
        <dbReference type="PROSITE-ProRule" id="PRU01379"/>
    </source>
</evidence>
<dbReference type="GO" id="GO:0008270">
    <property type="term" value="F:zinc ion binding"/>
    <property type="evidence" value="ECO:0007669"/>
    <property type="project" value="InterPro"/>
</dbReference>
<dbReference type="Gene3D" id="3.40.630.10">
    <property type="entry name" value="Zn peptidases"/>
    <property type="match status" value="1"/>
</dbReference>
<accession>A0A5C5YU68</accession>
<dbReference type="PANTHER" id="PTHR12756:SF11">
    <property type="entry name" value="CYTOSOLIC CARBOXYPEPTIDASE 1"/>
    <property type="match status" value="1"/>
</dbReference>
<dbReference type="PANTHER" id="PTHR12756">
    <property type="entry name" value="CYTOSOLIC CARBOXYPEPTIDASE"/>
    <property type="match status" value="1"/>
</dbReference>
<comment type="caution">
    <text evidence="5">The sequence shown here is derived from an EMBL/GenBank/DDBJ whole genome shotgun (WGS) entry which is preliminary data.</text>
</comment>
<dbReference type="OrthoDB" id="243707at2"/>
<evidence type="ECO:0000256" key="1">
    <source>
        <dbReference type="ARBA" id="ARBA00001947"/>
    </source>
</evidence>
<dbReference type="InterPro" id="IPR050821">
    <property type="entry name" value="Cytosolic_carboxypeptidase"/>
</dbReference>
<reference evidence="5 6" key="1">
    <citation type="submission" date="2019-02" db="EMBL/GenBank/DDBJ databases">
        <title>Deep-cultivation of Planctomycetes and their phenomic and genomic characterization uncovers novel biology.</title>
        <authorList>
            <person name="Wiegand S."/>
            <person name="Jogler M."/>
            <person name="Boedeker C."/>
            <person name="Pinto D."/>
            <person name="Vollmers J."/>
            <person name="Rivas-Marin E."/>
            <person name="Kohn T."/>
            <person name="Peeters S.H."/>
            <person name="Heuer A."/>
            <person name="Rast P."/>
            <person name="Oberbeckmann S."/>
            <person name="Bunk B."/>
            <person name="Jeske O."/>
            <person name="Meyerdierks A."/>
            <person name="Storesund J.E."/>
            <person name="Kallscheuer N."/>
            <person name="Luecker S."/>
            <person name="Lage O.M."/>
            <person name="Pohl T."/>
            <person name="Merkel B.J."/>
            <person name="Hornburger P."/>
            <person name="Mueller R.-W."/>
            <person name="Bruemmer F."/>
            <person name="Labrenz M."/>
            <person name="Spormann A.M."/>
            <person name="Op Den Camp H."/>
            <person name="Overmann J."/>
            <person name="Amann R."/>
            <person name="Jetten M.S.M."/>
            <person name="Mascher T."/>
            <person name="Medema M.H."/>
            <person name="Devos D.P."/>
            <person name="Kaster A.-K."/>
            <person name="Ovreas L."/>
            <person name="Rohde M."/>
            <person name="Galperin M.Y."/>
            <person name="Jogler C."/>
        </authorList>
    </citation>
    <scope>NUCLEOTIDE SEQUENCE [LARGE SCALE GENOMIC DNA]</scope>
    <source>
        <strain evidence="5 6">Pla123a</strain>
    </source>
</reference>
<keyword evidence="5" id="KW-0645">Protease</keyword>
<sequence precursor="true">MAERIATRGAVRRGSAAGVAALLLAASRACLALSLSADFDSASLDIAASAVIGGDVTLVGRDNYNTGDWKWLYFRADGVQSTSPVFSIGDNFETGASSLNGHAMVYSYDQQDWFFFDNNVRNAASGTFRFWNSTPFAQDGVYVAYGLPYPAGRAASHSLSLASSPWVTDLPSSVGLLTVGQSPGGVDDLGRAIAPSDLYGYRVHDPSGAADRATVVLASGVHANETLGNFVLEGLVDFLIGDSLEAALLRKAADFAVYPLANPDGRLAGYNRSTVANESQDPNRYWDSPSYGGIPELQTIGSAMLADTAESADYLIDFHSTVNGKAGHYAFVHPDMQSDPLWQSFLQHEPTVETRNAVLSDDTLPKFGRDELGAAFSITFETEFLAGENIDRYLAIGESWGHALAESLVVFADLNLDGELSRADWALLIAAAETDLSSLSPIDAYLHGDLDGDGLNSIQDFSLFKNAYESAHGLGSLAKLIAAPEPSAGVSFVLSVSLLATTRVPIFDRSRILCTAT</sequence>
<dbReference type="SUPFAM" id="SSF53187">
    <property type="entry name" value="Zn-dependent exopeptidases"/>
    <property type="match status" value="1"/>
</dbReference>
<keyword evidence="3" id="KW-0732">Signal</keyword>
<dbReference type="PROSITE" id="PS52035">
    <property type="entry name" value="PEPTIDASE_M14"/>
    <property type="match status" value="1"/>
</dbReference>
<evidence type="ECO:0000259" key="4">
    <source>
        <dbReference type="PROSITE" id="PS52035"/>
    </source>
</evidence>
<evidence type="ECO:0000313" key="6">
    <source>
        <dbReference type="Proteomes" id="UP000318478"/>
    </source>
</evidence>
<name>A0A5C5YU68_9BACT</name>
<dbReference type="Pfam" id="PF18027">
    <property type="entry name" value="Pepdidase_M14_N"/>
    <property type="match status" value="1"/>
</dbReference>
<dbReference type="RefSeq" id="WP_146584679.1">
    <property type="nucleotide sequence ID" value="NZ_SJPO01000002.1"/>
</dbReference>
<dbReference type="EMBL" id="SJPO01000002">
    <property type="protein sequence ID" value="TWT78316.1"/>
    <property type="molecule type" value="Genomic_DNA"/>
</dbReference>
<dbReference type="GO" id="GO:0006508">
    <property type="term" value="P:proteolysis"/>
    <property type="evidence" value="ECO:0007669"/>
    <property type="project" value="InterPro"/>
</dbReference>
<comment type="cofactor">
    <cofactor evidence="1">
        <name>Zn(2+)</name>
        <dbReference type="ChEBI" id="CHEBI:29105"/>
    </cofactor>
</comment>
<proteinExistence type="inferred from homology"/>
<feature type="signal peptide" evidence="3">
    <location>
        <begin position="1"/>
        <end position="32"/>
    </location>
</feature>
<protein>
    <submittedName>
        <fullName evidence="5">Zinc carboxypeptidase</fullName>
    </submittedName>
</protein>
<dbReference type="Pfam" id="PF00246">
    <property type="entry name" value="Peptidase_M14"/>
    <property type="match status" value="1"/>
</dbReference>
<dbReference type="AlphaFoldDB" id="A0A5C5YU68"/>
<organism evidence="5 6">
    <name type="scientific">Posidoniimonas polymericola</name>
    <dbReference type="NCBI Taxonomy" id="2528002"/>
    <lineage>
        <taxon>Bacteria</taxon>
        <taxon>Pseudomonadati</taxon>
        <taxon>Planctomycetota</taxon>
        <taxon>Planctomycetia</taxon>
        <taxon>Pirellulales</taxon>
        <taxon>Lacipirellulaceae</taxon>
        <taxon>Posidoniimonas</taxon>
    </lineage>
</organism>
<feature type="domain" description="Peptidase M14" evidence="4">
    <location>
        <begin position="155"/>
        <end position="408"/>
    </location>
</feature>
<evidence type="ECO:0000256" key="3">
    <source>
        <dbReference type="SAM" id="SignalP"/>
    </source>
</evidence>
<keyword evidence="6" id="KW-1185">Reference proteome</keyword>
<dbReference type="InterPro" id="IPR000834">
    <property type="entry name" value="Peptidase_M14"/>
</dbReference>